<evidence type="ECO:0000313" key="3">
    <source>
        <dbReference type="Proteomes" id="UP000256913"/>
    </source>
</evidence>
<dbReference type="AlphaFoldDB" id="A0A3D9ZTW0"/>
<feature type="transmembrane region" description="Helical" evidence="1">
    <location>
        <begin position="119"/>
        <end position="143"/>
    </location>
</feature>
<dbReference type="Proteomes" id="UP000256913">
    <property type="component" value="Unassembled WGS sequence"/>
</dbReference>
<sequence length="235" mass="24048">MRLVTSRLISPRGAATGGVRPATPRLTSGRGTATGGVRLVALHLASRRVPLAVVMLLTCALGLRVALHGNWDAYGALQLPLFFETGCAVVIAATTASPFGDPERATGRWLPFLRLGSALALTAIAVGALAAFTAGAPLAGGALGALRNTVGSTGIGLLCAVAFGGSLAWTGPTAYLVAGIYALYTQWHPPALTTPWLWPAHPSSDVEAAWCAGLVFGAGLILLMVRGSREAKTRA</sequence>
<evidence type="ECO:0000313" key="2">
    <source>
        <dbReference type="EMBL" id="REG00829.1"/>
    </source>
</evidence>
<feature type="transmembrane region" description="Helical" evidence="1">
    <location>
        <begin position="79"/>
        <end position="99"/>
    </location>
</feature>
<keyword evidence="1" id="KW-1133">Transmembrane helix</keyword>
<gene>
    <name evidence="2" type="ORF">DFJ67_6886</name>
</gene>
<evidence type="ECO:0000256" key="1">
    <source>
        <dbReference type="SAM" id="Phobius"/>
    </source>
</evidence>
<keyword evidence="1" id="KW-0812">Transmembrane</keyword>
<reference evidence="2 3" key="1">
    <citation type="submission" date="2018-08" db="EMBL/GenBank/DDBJ databases">
        <title>Sequencing the genomes of 1000 actinobacteria strains.</title>
        <authorList>
            <person name="Klenk H.-P."/>
        </authorList>
    </citation>
    <scope>NUCLEOTIDE SEQUENCE [LARGE SCALE GENOMIC DNA]</scope>
    <source>
        <strain evidence="2 3">DSM 44099</strain>
    </source>
</reference>
<proteinExistence type="predicted"/>
<accession>A0A3D9ZTW0</accession>
<dbReference type="EMBL" id="QUMQ01000001">
    <property type="protein sequence ID" value="REG00829.1"/>
    <property type="molecule type" value="Genomic_DNA"/>
</dbReference>
<protein>
    <submittedName>
        <fullName evidence="2">Uncharacterized protein</fullName>
    </submittedName>
</protein>
<keyword evidence="3" id="KW-1185">Reference proteome</keyword>
<comment type="caution">
    <text evidence="2">The sequence shown here is derived from an EMBL/GenBank/DDBJ whole genome shotgun (WGS) entry which is preliminary data.</text>
</comment>
<feature type="transmembrane region" description="Helical" evidence="1">
    <location>
        <begin position="155"/>
        <end position="187"/>
    </location>
</feature>
<organism evidence="2 3">
    <name type="scientific">Asanoa ferruginea</name>
    <dbReference type="NCBI Taxonomy" id="53367"/>
    <lineage>
        <taxon>Bacteria</taxon>
        <taxon>Bacillati</taxon>
        <taxon>Actinomycetota</taxon>
        <taxon>Actinomycetes</taxon>
        <taxon>Micromonosporales</taxon>
        <taxon>Micromonosporaceae</taxon>
        <taxon>Asanoa</taxon>
    </lineage>
</organism>
<keyword evidence="1" id="KW-0472">Membrane</keyword>
<feature type="transmembrane region" description="Helical" evidence="1">
    <location>
        <begin position="49"/>
        <end position="67"/>
    </location>
</feature>
<name>A0A3D9ZTW0_9ACTN</name>
<feature type="transmembrane region" description="Helical" evidence="1">
    <location>
        <begin position="207"/>
        <end position="225"/>
    </location>
</feature>